<dbReference type="EMBL" id="DVAB01000042">
    <property type="protein sequence ID" value="HIK00871.1"/>
    <property type="molecule type" value="Genomic_DNA"/>
</dbReference>
<dbReference type="AlphaFoldDB" id="A0A832VB23"/>
<reference evidence="2 3" key="1">
    <citation type="journal article" name="Nat. Commun.">
        <title>Undinarchaeota illuminate DPANN phylogeny and the impact of gene transfer on archaeal evolution.</title>
        <authorList>
            <person name="Dombrowski N."/>
            <person name="Williams T.A."/>
            <person name="Sun J."/>
            <person name="Woodcroft B.J."/>
            <person name="Lee J.H."/>
            <person name="Minh B.Q."/>
            <person name="Rinke C."/>
            <person name="Spang A."/>
        </authorList>
    </citation>
    <scope>NUCLEOTIDE SEQUENCE [LARGE SCALE GENOMIC DNA]</scope>
    <source>
        <strain evidence="2">MAG_bin1129</strain>
    </source>
</reference>
<keyword evidence="3" id="KW-1185">Reference proteome</keyword>
<comment type="caution">
    <text evidence="2">The sequence shown here is derived from an EMBL/GenBank/DDBJ whole genome shotgun (WGS) entry which is preliminary data.</text>
</comment>
<dbReference type="Proteomes" id="UP000646946">
    <property type="component" value="Unassembled WGS sequence"/>
</dbReference>
<dbReference type="InterPro" id="IPR005140">
    <property type="entry name" value="eRF1_Pelota-like_N"/>
</dbReference>
<evidence type="ECO:0000313" key="3">
    <source>
        <dbReference type="Proteomes" id="UP000646946"/>
    </source>
</evidence>
<feature type="non-terminal residue" evidence="2">
    <location>
        <position position="65"/>
    </location>
</feature>
<name>A0A832VB23_9ARCH</name>
<dbReference type="InterPro" id="IPR024049">
    <property type="entry name" value="eRF1_1_sf"/>
</dbReference>
<dbReference type="Gene3D" id="3.30.960.10">
    <property type="entry name" value="eRF1 domain 1"/>
    <property type="match status" value="1"/>
</dbReference>
<sequence>MAEESLYLLKKKIELLEDKRGKHTELISVYVPGDYDLNKTISRLGLEQGTADNIKSKGSRKNVTS</sequence>
<protein>
    <submittedName>
        <fullName evidence="2">Peptide chain release factor 1</fullName>
    </submittedName>
</protein>
<dbReference type="Pfam" id="PF03463">
    <property type="entry name" value="eRF1_1"/>
    <property type="match status" value="1"/>
</dbReference>
<gene>
    <name evidence="2" type="ORF">H1016_05035</name>
</gene>
<evidence type="ECO:0000259" key="1">
    <source>
        <dbReference type="Pfam" id="PF03463"/>
    </source>
</evidence>
<evidence type="ECO:0000313" key="2">
    <source>
        <dbReference type="EMBL" id="HIK00871.1"/>
    </source>
</evidence>
<feature type="domain" description="eRF1/Pelota-like N-terminal" evidence="1">
    <location>
        <begin position="10"/>
        <end position="65"/>
    </location>
</feature>
<organism evidence="2 3">
    <name type="scientific">Candidatus Naiadarchaeum limnaeum</name>
    <dbReference type="NCBI Taxonomy" id="2756139"/>
    <lineage>
        <taxon>Archaea</taxon>
        <taxon>Candidatus Undinarchaeota</taxon>
        <taxon>Candidatus Undinarchaeia</taxon>
        <taxon>Candidatus Naiadarchaeales</taxon>
        <taxon>Candidatus Naiadarchaeaceae</taxon>
        <taxon>Candidatus Naiadarchaeum</taxon>
    </lineage>
</organism>
<proteinExistence type="predicted"/>
<accession>A0A832VB23</accession>
<dbReference type="SUPFAM" id="SSF55481">
    <property type="entry name" value="N-terminal domain of eukaryotic peptide chain release factor subunit 1, ERF1"/>
    <property type="match status" value="1"/>
</dbReference>